<feature type="compositionally biased region" description="Low complexity" evidence="1">
    <location>
        <begin position="215"/>
        <end position="236"/>
    </location>
</feature>
<feature type="region of interest" description="Disordered" evidence="1">
    <location>
        <begin position="211"/>
        <end position="236"/>
    </location>
</feature>
<dbReference type="EMBL" id="FUYF01000007">
    <property type="protein sequence ID" value="SKA85568.1"/>
    <property type="molecule type" value="Genomic_DNA"/>
</dbReference>
<accession>A0A1T4X8X6</accession>
<keyword evidence="4" id="KW-1185">Reference proteome</keyword>
<protein>
    <submittedName>
        <fullName evidence="3">LPXTG-motif cell wall anchor domain-containing protein</fullName>
    </submittedName>
</protein>
<sequence>VKVREVKKPEVSLTKIKMIFTKADGATSVFATGELTAASEWYVLPDAAGVINLADGEKLTGWTLFQNGAKYAAGEKVTFESLKELAGKNVDKDGVAYLNFYADLKTDVELKNITIKYVEDKDGAQEDVAAPQNNFTAKDEFTILTDNLYDGKVPAGKKLIGWQYKNGGKTTNFVKGEHVKFDTLKALLNGNWDNEGNAWVTLTPVFQDVKSDNGTSSSSASSSSNTTNTSASQKQVVKAAAAPANTTKVLPKTGATNAAPLIGGSLAVVALLMGYGVYGLVLRKKD</sequence>
<evidence type="ECO:0000313" key="3">
    <source>
        <dbReference type="EMBL" id="SKA85568.1"/>
    </source>
</evidence>
<dbReference type="Proteomes" id="UP000190286">
    <property type="component" value="Unassembled WGS sequence"/>
</dbReference>
<reference evidence="3 4" key="1">
    <citation type="submission" date="2017-02" db="EMBL/GenBank/DDBJ databases">
        <authorList>
            <person name="Peterson S.W."/>
        </authorList>
    </citation>
    <scope>NUCLEOTIDE SEQUENCE [LARGE SCALE GENOMIC DNA]</scope>
    <source>
        <strain evidence="3 4">ATCC 27749</strain>
    </source>
</reference>
<keyword evidence="2" id="KW-1133">Transmembrane helix</keyword>
<organism evidence="3 4">
    <name type="scientific">Gemmiger formicilis</name>
    <dbReference type="NCBI Taxonomy" id="745368"/>
    <lineage>
        <taxon>Bacteria</taxon>
        <taxon>Bacillati</taxon>
        <taxon>Bacillota</taxon>
        <taxon>Clostridia</taxon>
        <taxon>Eubacteriales</taxon>
        <taxon>Gemmiger</taxon>
    </lineage>
</organism>
<gene>
    <name evidence="3" type="ORF">SAMN02745178_01514</name>
</gene>
<dbReference type="NCBIfam" id="TIGR01167">
    <property type="entry name" value="LPXTG_anchor"/>
    <property type="match status" value="1"/>
</dbReference>
<dbReference type="GeneID" id="93337978"/>
<feature type="non-terminal residue" evidence="3">
    <location>
        <position position="1"/>
    </location>
</feature>
<feature type="transmembrane region" description="Helical" evidence="2">
    <location>
        <begin position="258"/>
        <end position="281"/>
    </location>
</feature>
<keyword evidence="2" id="KW-0812">Transmembrane</keyword>
<dbReference type="RefSeq" id="WP_143402702.1">
    <property type="nucleotide sequence ID" value="NZ_FUYF01000007.1"/>
</dbReference>
<proteinExistence type="predicted"/>
<evidence type="ECO:0000256" key="1">
    <source>
        <dbReference type="SAM" id="MobiDB-lite"/>
    </source>
</evidence>
<dbReference type="AlphaFoldDB" id="A0A1T4X8X6"/>
<keyword evidence="2" id="KW-0472">Membrane</keyword>
<name>A0A1T4X8X6_9FIRM</name>
<evidence type="ECO:0000313" key="4">
    <source>
        <dbReference type="Proteomes" id="UP000190286"/>
    </source>
</evidence>
<evidence type="ECO:0000256" key="2">
    <source>
        <dbReference type="SAM" id="Phobius"/>
    </source>
</evidence>